<proteinExistence type="predicted"/>
<dbReference type="Proteomes" id="UP000034934">
    <property type="component" value="Unassembled WGS sequence"/>
</dbReference>
<evidence type="ECO:0000313" key="2">
    <source>
        <dbReference type="Proteomes" id="UP000034934"/>
    </source>
</evidence>
<dbReference type="EMBL" id="LBOG01000002">
    <property type="protein sequence ID" value="KKP30513.1"/>
    <property type="molecule type" value="Genomic_DNA"/>
</dbReference>
<name>A0A0F9YGD4_9BACT</name>
<gene>
    <name evidence="1" type="ORF">UR19_C0002G0034</name>
</gene>
<accession>A0A0F9YGD4</accession>
<reference evidence="1 2" key="1">
    <citation type="journal article" date="2015" name="Nature">
        <title>rRNA introns, odd ribosomes, and small enigmatic genomes across a large radiation of phyla.</title>
        <authorList>
            <person name="Brown C.T."/>
            <person name="Hug L.A."/>
            <person name="Thomas B.C."/>
            <person name="Sharon I."/>
            <person name="Castelle C.J."/>
            <person name="Singh A."/>
            <person name="Wilkins M.J."/>
            <person name="Williams K.H."/>
            <person name="Banfield J.F."/>
        </authorList>
    </citation>
    <scope>NUCLEOTIDE SEQUENCE [LARGE SCALE GENOMIC DNA]</scope>
</reference>
<comment type="caution">
    <text evidence="1">The sequence shown here is derived from an EMBL/GenBank/DDBJ whole genome shotgun (WGS) entry which is preliminary data.</text>
</comment>
<sequence>MYNDEKLKNIETSFRNEEEQSNMDNFLSFEYVNNIFLLENEMLLSIDSYLDKETKNIIIYKISKENKILLEITNKEICNKKRIENETKNVIDINYFNKKPLSINNI</sequence>
<dbReference type="AlphaFoldDB" id="A0A0F9YGD4"/>
<protein>
    <submittedName>
        <fullName evidence="1">Uncharacterized protein</fullName>
    </submittedName>
</protein>
<evidence type="ECO:0000313" key="1">
    <source>
        <dbReference type="EMBL" id="KKP30513.1"/>
    </source>
</evidence>
<organism evidence="1 2">
    <name type="scientific">Candidatus Nomurabacteria bacterium GW2011_GWF1_31_48</name>
    <dbReference type="NCBI Taxonomy" id="1618767"/>
    <lineage>
        <taxon>Bacteria</taxon>
        <taxon>Candidatus Nomuraibacteriota</taxon>
    </lineage>
</organism>